<name>A0A0G0N1A6_9BACT</name>
<dbReference type="PATRIC" id="fig|1618638.3.peg.217"/>
<comment type="caution">
    <text evidence="1">The sequence shown here is derived from an EMBL/GenBank/DDBJ whole genome shotgun (WGS) entry which is preliminary data.</text>
</comment>
<proteinExistence type="predicted"/>
<protein>
    <submittedName>
        <fullName evidence="1">Uncharacterized protein</fullName>
    </submittedName>
</protein>
<reference evidence="1" key="1">
    <citation type="journal article" date="2015" name="Nature">
        <title>rRNA introns, odd ribosomes, and small enigmatic genomes across a large radiation of phyla.</title>
        <authorList>
            <person name="Brown C.T."/>
            <person name="Hug L.A."/>
            <person name="Thomas B.C."/>
            <person name="Sharon I."/>
            <person name="Castelle C.J."/>
            <person name="Singh A."/>
            <person name="Wilkins M.J."/>
            <person name="Williams K.H."/>
            <person name="Banfield J.F."/>
        </authorList>
    </citation>
    <scope>NUCLEOTIDE SEQUENCE [LARGE SCALE GENOMIC DNA]</scope>
</reference>
<evidence type="ECO:0000313" key="2">
    <source>
        <dbReference type="Proteomes" id="UP000034022"/>
    </source>
</evidence>
<sequence length="142" mass="16315">MSLLQKVIAKTESRNELEIIDIKNEENISKGNNLRLGHGIALFVIPKNGYNESYLLNLLDEMFHDEKPAMQALAKVITVFFEEKIGREKIIREVELDVNDVPGVKCLKNKPIVFESILELKRVIVIRVFESEKAFLRYRGTG</sequence>
<dbReference type="Proteomes" id="UP000034022">
    <property type="component" value="Unassembled WGS sequence"/>
</dbReference>
<accession>A0A0G0N1A6</accession>
<gene>
    <name evidence="1" type="ORF">US91_C0002G0005</name>
</gene>
<evidence type="ECO:0000313" key="1">
    <source>
        <dbReference type="EMBL" id="KKQ70926.1"/>
    </source>
</evidence>
<dbReference type="EMBL" id="LBUU01000002">
    <property type="protein sequence ID" value="KKQ70926.1"/>
    <property type="molecule type" value="Genomic_DNA"/>
</dbReference>
<organism evidence="1 2">
    <name type="scientific">Candidatus Falkowbacteria bacterium GW2011_GWE1_38_31</name>
    <dbReference type="NCBI Taxonomy" id="1618638"/>
    <lineage>
        <taxon>Bacteria</taxon>
        <taxon>Candidatus Falkowiibacteriota</taxon>
    </lineage>
</organism>
<dbReference type="AlphaFoldDB" id="A0A0G0N1A6"/>